<dbReference type="EMBL" id="JBBUTG010000010">
    <property type="protein sequence ID" value="MEK8032421.1"/>
    <property type="molecule type" value="Genomic_DNA"/>
</dbReference>
<feature type="domain" description="DUF4136" evidence="1">
    <location>
        <begin position="37"/>
        <end position="198"/>
    </location>
</feature>
<name>A0ABU9BRF3_9BURK</name>
<proteinExistence type="predicted"/>
<evidence type="ECO:0000259" key="1">
    <source>
        <dbReference type="Pfam" id="PF13590"/>
    </source>
</evidence>
<evidence type="ECO:0000313" key="3">
    <source>
        <dbReference type="Proteomes" id="UP001371218"/>
    </source>
</evidence>
<organism evidence="2 3">
    <name type="scientific">Ideonella lacteola</name>
    <dbReference type="NCBI Taxonomy" id="2984193"/>
    <lineage>
        <taxon>Bacteria</taxon>
        <taxon>Pseudomonadati</taxon>
        <taxon>Pseudomonadota</taxon>
        <taxon>Betaproteobacteria</taxon>
        <taxon>Burkholderiales</taxon>
        <taxon>Sphaerotilaceae</taxon>
        <taxon>Ideonella</taxon>
    </lineage>
</organism>
<sequence length="212" mass="23374">MTSAPRPLVSRWLAAGLLATSLLGGCASFKTISSEVSTYGEWPDKRPAGTYVIERMPSQQAPSTSAQQQAIEQSAHQALQAAGFVPAQEGATSDVIVQIGARVTRFDRAPWEDPLWARPYGGPWSPRWAYPGWPGPYSPFWSWRMRTESEYQREVGVLIRDRATGQPLYEARARNDGITNGGQPMLTAMFTAALKEFPKVQNEPHDVAISLP</sequence>
<reference evidence="2 3" key="1">
    <citation type="submission" date="2024-04" db="EMBL/GenBank/DDBJ databases">
        <title>Novel species of the genus Ideonella isolated from streams.</title>
        <authorList>
            <person name="Lu H."/>
        </authorList>
    </citation>
    <scope>NUCLEOTIDE SEQUENCE [LARGE SCALE GENOMIC DNA]</scope>
    <source>
        <strain evidence="2 3">DXS29W</strain>
    </source>
</reference>
<dbReference type="InterPro" id="IPR025411">
    <property type="entry name" value="DUF4136"/>
</dbReference>
<comment type="caution">
    <text evidence="2">The sequence shown here is derived from an EMBL/GenBank/DDBJ whole genome shotgun (WGS) entry which is preliminary data.</text>
</comment>
<accession>A0ABU9BRF3</accession>
<dbReference type="Proteomes" id="UP001371218">
    <property type="component" value="Unassembled WGS sequence"/>
</dbReference>
<dbReference type="PROSITE" id="PS51257">
    <property type="entry name" value="PROKAR_LIPOPROTEIN"/>
    <property type="match status" value="1"/>
</dbReference>
<dbReference type="RefSeq" id="WP_341426832.1">
    <property type="nucleotide sequence ID" value="NZ_JBBUTG010000010.1"/>
</dbReference>
<gene>
    <name evidence="2" type="ORF">AACH06_16465</name>
</gene>
<evidence type="ECO:0000313" key="2">
    <source>
        <dbReference type="EMBL" id="MEK8032421.1"/>
    </source>
</evidence>
<keyword evidence="3" id="KW-1185">Reference proteome</keyword>
<protein>
    <submittedName>
        <fullName evidence="2">DUF4136 domain-containing protein</fullName>
    </submittedName>
</protein>
<dbReference type="Pfam" id="PF13590">
    <property type="entry name" value="DUF4136"/>
    <property type="match status" value="1"/>
</dbReference>
<dbReference type="Gene3D" id="3.30.160.670">
    <property type="match status" value="1"/>
</dbReference>